<name>A0AAW0K4U9_MYOGA</name>
<evidence type="ECO:0000256" key="5">
    <source>
        <dbReference type="ARBA" id="ARBA00023180"/>
    </source>
</evidence>
<evidence type="ECO:0000256" key="10">
    <source>
        <dbReference type="ARBA" id="ARBA00080133"/>
    </source>
</evidence>
<keyword evidence="6" id="KW-0834">Unfolded protein response</keyword>
<evidence type="ECO:0000313" key="12">
    <source>
        <dbReference type="EMBL" id="KAK7833934.1"/>
    </source>
</evidence>
<evidence type="ECO:0000313" key="13">
    <source>
        <dbReference type="Proteomes" id="UP001488838"/>
    </source>
</evidence>
<dbReference type="GO" id="GO:0005788">
    <property type="term" value="C:endoplasmic reticulum lumen"/>
    <property type="evidence" value="ECO:0007669"/>
    <property type="project" value="UniProtKB-SubCell"/>
</dbReference>
<proteinExistence type="inferred from homology"/>
<dbReference type="InterPro" id="IPR036249">
    <property type="entry name" value="Thioredoxin-like_sf"/>
</dbReference>
<dbReference type="PANTHER" id="PTHR18929">
    <property type="entry name" value="PROTEIN DISULFIDE ISOMERASE"/>
    <property type="match status" value="1"/>
</dbReference>
<dbReference type="PANTHER" id="PTHR18929:SF193">
    <property type="entry name" value="ENDOPLASMIC RETICULUM RESIDENT PROTEIN 27"/>
    <property type="match status" value="1"/>
</dbReference>
<evidence type="ECO:0000256" key="11">
    <source>
        <dbReference type="SAM" id="SignalP"/>
    </source>
</evidence>
<dbReference type="SUPFAM" id="SSF52833">
    <property type="entry name" value="Thioredoxin-like"/>
    <property type="match status" value="2"/>
</dbReference>
<comment type="similarity">
    <text evidence="2">Belongs to the protein disulfide isomerase family.</text>
</comment>
<dbReference type="GO" id="GO:0034976">
    <property type="term" value="P:response to endoplasmic reticulum stress"/>
    <property type="evidence" value="ECO:0007669"/>
    <property type="project" value="TreeGrafter"/>
</dbReference>
<feature type="chain" id="PRO_5043934308" description="Endoplasmic reticulum resident protein 27" evidence="11">
    <location>
        <begin position="26"/>
        <end position="272"/>
    </location>
</feature>
<dbReference type="Pfam" id="PF13848">
    <property type="entry name" value="Thioredoxin_6"/>
    <property type="match status" value="1"/>
</dbReference>
<evidence type="ECO:0000256" key="9">
    <source>
        <dbReference type="ARBA" id="ARBA00067493"/>
    </source>
</evidence>
<dbReference type="Gene3D" id="3.40.30.10">
    <property type="entry name" value="Glutaredoxin"/>
    <property type="match status" value="2"/>
</dbReference>
<evidence type="ECO:0000256" key="4">
    <source>
        <dbReference type="ARBA" id="ARBA00022824"/>
    </source>
</evidence>
<keyword evidence="3 11" id="KW-0732">Signal</keyword>
<dbReference type="GO" id="GO:0006457">
    <property type="term" value="P:protein folding"/>
    <property type="evidence" value="ECO:0007669"/>
    <property type="project" value="TreeGrafter"/>
</dbReference>
<evidence type="ECO:0000256" key="8">
    <source>
        <dbReference type="ARBA" id="ARBA00063308"/>
    </source>
</evidence>
<dbReference type="GO" id="GO:0006986">
    <property type="term" value="P:response to unfolded protein"/>
    <property type="evidence" value="ECO:0007669"/>
    <property type="project" value="UniProtKB-KW"/>
</dbReference>
<gene>
    <name evidence="12" type="ORF">U0070_004915</name>
</gene>
<reference evidence="12 13" key="1">
    <citation type="journal article" date="2023" name="bioRxiv">
        <title>Conserved and derived expression patterns and positive selection on dental genes reveal complex evolutionary context of ever-growing rodent molars.</title>
        <authorList>
            <person name="Calamari Z.T."/>
            <person name="Song A."/>
            <person name="Cohen E."/>
            <person name="Akter M."/>
            <person name="Roy R.D."/>
            <person name="Hallikas O."/>
            <person name="Christensen M.M."/>
            <person name="Li P."/>
            <person name="Marangoni P."/>
            <person name="Jernvall J."/>
            <person name="Klein O.D."/>
        </authorList>
    </citation>
    <scope>NUCLEOTIDE SEQUENCE [LARGE SCALE GENOMIC DNA]</scope>
    <source>
        <strain evidence="12">V071</strain>
    </source>
</reference>
<keyword evidence="4" id="KW-0256">Endoplasmic reticulum</keyword>
<dbReference type="CDD" id="cd02982">
    <property type="entry name" value="PDI_b'_family"/>
    <property type="match status" value="1"/>
</dbReference>
<dbReference type="AlphaFoldDB" id="A0AAW0K4U9"/>
<dbReference type="EMBL" id="JBBHLL010000005">
    <property type="protein sequence ID" value="KAK7833934.1"/>
    <property type="molecule type" value="Genomic_DNA"/>
</dbReference>
<evidence type="ECO:0000256" key="7">
    <source>
        <dbReference type="ARBA" id="ARBA00056851"/>
    </source>
</evidence>
<evidence type="ECO:0000256" key="3">
    <source>
        <dbReference type="ARBA" id="ARBA00022729"/>
    </source>
</evidence>
<comment type="subcellular location">
    <subcellularLocation>
        <location evidence="1">Endoplasmic reticulum lumen</location>
    </subcellularLocation>
</comment>
<dbReference type="Proteomes" id="UP001488838">
    <property type="component" value="Unassembled WGS sequence"/>
</dbReference>
<dbReference type="FunFam" id="3.40.30.10:FF:000232">
    <property type="entry name" value="Endoplasmic reticulum resident protein 27"/>
    <property type="match status" value="1"/>
</dbReference>
<keyword evidence="5" id="KW-0325">Glycoprotein</keyword>
<comment type="function">
    <text evidence="7">Specifically binds unfolded proteins and may recruit protein disulfide isomerase PDIA3 to unfolded substrates. Binds protein substrates via a hydrophobic pocket in the C-terminal domain. May play a role in the unfolded stress response.</text>
</comment>
<evidence type="ECO:0000256" key="6">
    <source>
        <dbReference type="ARBA" id="ARBA00023230"/>
    </source>
</evidence>
<comment type="subunit">
    <text evidence="8">Interacts with PDIA3.</text>
</comment>
<accession>A0AAW0K4U9</accession>
<comment type="caution">
    <text evidence="12">The sequence shown here is derived from an EMBL/GenBank/DDBJ whole genome shotgun (WGS) entry which is preliminary data.</text>
</comment>
<protein>
    <recommendedName>
        <fullName evidence="9">Endoplasmic reticulum resident protein 27</fullName>
    </recommendedName>
    <alternativeName>
        <fullName evidence="10">Inactive protein disulfide-isomerase 27</fullName>
    </alternativeName>
</protein>
<evidence type="ECO:0000256" key="2">
    <source>
        <dbReference type="ARBA" id="ARBA00006347"/>
    </source>
</evidence>
<keyword evidence="13" id="KW-1185">Reference proteome</keyword>
<dbReference type="FunFam" id="3.40.30.10:FF:000212">
    <property type="entry name" value="Endoplasmic reticulum resident protein 27"/>
    <property type="match status" value="1"/>
</dbReference>
<feature type="signal peptide" evidence="11">
    <location>
        <begin position="1"/>
        <end position="25"/>
    </location>
</feature>
<organism evidence="12 13">
    <name type="scientific">Myodes glareolus</name>
    <name type="common">Bank vole</name>
    <name type="synonym">Clethrionomys glareolus</name>
    <dbReference type="NCBI Taxonomy" id="447135"/>
    <lineage>
        <taxon>Eukaryota</taxon>
        <taxon>Metazoa</taxon>
        <taxon>Chordata</taxon>
        <taxon>Craniata</taxon>
        <taxon>Vertebrata</taxon>
        <taxon>Euteleostomi</taxon>
        <taxon>Mammalia</taxon>
        <taxon>Eutheria</taxon>
        <taxon>Euarchontoglires</taxon>
        <taxon>Glires</taxon>
        <taxon>Rodentia</taxon>
        <taxon>Myomorpha</taxon>
        <taxon>Muroidea</taxon>
        <taxon>Cricetidae</taxon>
        <taxon>Arvicolinae</taxon>
        <taxon>Myodes</taxon>
    </lineage>
</organism>
<sequence length="272" mass="30739">MRISRSRCLILSFILMCGLVPEVTADAEEASDGLSTTREPIWLTDIPATEELINAAEVAVIGFFQDLETPIVSIFSSMAQEFQDISFGMSNSSEVLTHYNITRSSICLFRMVDNEKLHLDVDDIDSIDSAKLKQFIHVHGLRWVTEYSPLIAAGLFNAMVRTHLLLIMNKASAEYEDSMQRYRKAAKLFQGQVLFVLVDSGKRENGKVISYFQLKESQLPALAIYETEEDKWETLPITEVTVEKVRDFCDGFLKGTLLGNHTAEEDARKEEL</sequence>
<dbReference type="CDD" id="cd02981">
    <property type="entry name" value="PDI_b_family"/>
    <property type="match status" value="1"/>
</dbReference>
<evidence type="ECO:0000256" key="1">
    <source>
        <dbReference type="ARBA" id="ARBA00004319"/>
    </source>
</evidence>